<feature type="active site" description="Charge relay system" evidence="7 8">
    <location>
        <position position="197"/>
    </location>
</feature>
<dbReference type="SUPFAM" id="SSF52743">
    <property type="entry name" value="Subtilisin-like"/>
    <property type="match status" value="1"/>
</dbReference>
<evidence type="ECO:0000256" key="9">
    <source>
        <dbReference type="SAM" id="MobiDB-lite"/>
    </source>
</evidence>
<dbReference type="InterPro" id="IPR001343">
    <property type="entry name" value="Hemolysn_Ca-bd"/>
</dbReference>
<sequence>MAKRGANDQHGNFSEANANAVEWEFAGLNIASAATSGNPALHADQSSHMDGGFDAFAAGGKKTSGSGGSTSTSGSTGTSGGGTTTGGSTGGGTTVTTADVYPTIPIAWKALNPPVGDSGTPTDSLYVKQWNLFNAKAGIDVLKTWENYTGKGVKIGIVDDGVDYNHSDIKPNYLFNLDYDAVTGGSDPFGDPTTEFHGTSVLGVIGAARDGSGTVGVAYNAGLADFRISYSAGSPGQLADALNHLVTNGMDVGNASWGYTTAFQDNFFSSAFSSSKAALLNDVANGRGGLGIPVVFAAGNGRASGDNVNYHNYQNDPYVITVGATGAAGVVASYSTPGAALLVSAPGTSIQTDDRAGTYGYTTNDYALMSGTSFAAPTVTGIIALMLQANPDLGYRDIMEILAYSAKNTDTTSTGWQTNGAHDWNGGGLHFSNDYGFGLVDATAAVRLAESWMKQSTYADMSIQTVNHTDNAKIPDGTGSLSSTITLNSSEIVDKVVVDLNITHANASDLTVTLTSASGTTATLISHPSNGTGGGIVFETTANTFWGEDAKGSWTLTVTDSVSGNTGTLNGWSLQVLGDAPNTPTSYIYTDEFATAAGASRALLHDTSGTGVLNTAAVTTGSYLDLHSGATDTIAGRQLQIAADTVIKFVWAGDGNDTIIANDFGDTIQAGRGNDTIVAGRGADVLYGGPGSDTFVFKFLASSVDVVRDFTAGQDVIDLNQALTSAGYSGANPIADGWLSLVSDGSGGTNIVVDAHNGQASVTVADVVGVASTLLHTGTAWTLVA</sequence>
<evidence type="ECO:0000259" key="10">
    <source>
        <dbReference type="PROSITE" id="PS51829"/>
    </source>
</evidence>
<keyword evidence="2 8" id="KW-0645">Protease</keyword>
<dbReference type="Pfam" id="PF01483">
    <property type="entry name" value="P_proprotein"/>
    <property type="match status" value="1"/>
</dbReference>
<dbReference type="PANTHER" id="PTHR42884:SF14">
    <property type="entry name" value="NEUROENDOCRINE CONVERTASE 1"/>
    <property type="match status" value="1"/>
</dbReference>
<keyword evidence="6" id="KW-0106">Calcium</keyword>
<dbReference type="GO" id="GO:0012505">
    <property type="term" value="C:endomembrane system"/>
    <property type="evidence" value="ECO:0007669"/>
    <property type="project" value="UniProtKB-ARBA"/>
</dbReference>
<evidence type="ECO:0000256" key="8">
    <source>
        <dbReference type="PROSITE-ProRule" id="PRU01240"/>
    </source>
</evidence>
<dbReference type="PROSITE" id="PS51892">
    <property type="entry name" value="SUBTILASE"/>
    <property type="match status" value="1"/>
</dbReference>
<accession>A0A560DPX9</accession>
<dbReference type="Gene3D" id="2.60.120.260">
    <property type="entry name" value="Galactose-binding domain-like"/>
    <property type="match status" value="1"/>
</dbReference>
<evidence type="ECO:0000256" key="4">
    <source>
        <dbReference type="ARBA" id="ARBA00022801"/>
    </source>
</evidence>
<dbReference type="Gene3D" id="3.40.50.200">
    <property type="entry name" value="Peptidase S8/S53 domain"/>
    <property type="match status" value="1"/>
</dbReference>
<dbReference type="InterPro" id="IPR023827">
    <property type="entry name" value="Peptidase_S8_Asp-AS"/>
</dbReference>
<dbReference type="GO" id="GO:0004252">
    <property type="term" value="F:serine-type endopeptidase activity"/>
    <property type="evidence" value="ECO:0007669"/>
    <property type="project" value="UniProtKB-UniRule"/>
</dbReference>
<dbReference type="SUPFAM" id="SSF51120">
    <property type="entry name" value="beta-Roll"/>
    <property type="match status" value="1"/>
</dbReference>
<evidence type="ECO:0000313" key="11">
    <source>
        <dbReference type="EMBL" id="TWA99168.1"/>
    </source>
</evidence>
<dbReference type="SUPFAM" id="SSF49785">
    <property type="entry name" value="Galactose-binding domain-like"/>
    <property type="match status" value="1"/>
</dbReference>
<keyword evidence="3" id="KW-0732">Signal</keyword>
<dbReference type="PRINTS" id="PR00723">
    <property type="entry name" value="SUBTILISIN"/>
</dbReference>
<comment type="similarity">
    <text evidence="1">Belongs to the peptidase S8 family. Furin subfamily.</text>
</comment>
<dbReference type="InterPro" id="IPR008979">
    <property type="entry name" value="Galactose-bd-like_sf"/>
</dbReference>
<feature type="region of interest" description="Disordered" evidence="9">
    <location>
        <begin position="60"/>
        <end position="96"/>
    </location>
</feature>
<evidence type="ECO:0000256" key="7">
    <source>
        <dbReference type="PIRSR" id="PIRSR615500-1"/>
    </source>
</evidence>
<dbReference type="GO" id="GO:0016485">
    <property type="term" value="P:protein processing"/>
    <property type="evidence" value="ECO:0007669"/>
    <property type="project" value="TreeGrafter"/>
</dbReference>
<dbReference type="Pfam" id="PF00082">
    <property type="entry name" value="Peptidase_S8"/>
    <property type="match status" value="1"/>
</dbReference>
<dbReference type="InterPro" id="IPR015500">
    <property type="entry name" value="Peptidase_S8_subtilisin-rel"/>
</dbReference>
<dbReference type="Gene3D" id="2.150.10.10">
    <property type="entry name" value="Serralysin-like metalloprotease, C-terminal"/>
    <property type="match status" value="1"/>
</dbReference>
<feature type="compositionally biased region" description="Gly residues" evidence="9">
    <location>
        <begin position="77"/>
        <end position="93"/>
    </location>
</feature>
<keyword evidence="12" id="KW-1185">Reference proteome</keyword>
<feature type="compositionally biased region" description="Low complexity" evidence="9">
    <location>
        <begin position="60"/>
        <end position="76"/>
    </location>
</feature>
<name>A0A560DPX9_9BRAD</name>
<gene>
    <name evidence="11" type="ORF">FBZ96_104136</name>
</gene>
<dbReference type="PROSITE" id="PS00136">
    <property type="entry name" value="SUBTILASE_ASP"/>
    <property type="match status" value="1"/>
</dbReference>
<dbReference type="STRING" id="1803665.GCA_001641335_08036"/>
<keyword evidence="4 8" id="KW-0378">Hydrolase</keyword>
<dbReference type="PROSITE" id="PS51829">
    <property type="entry name" value="P_HOMO_B"/>
    <property type="match status" value="1"/>
</dbReference>
<dbReference type="PANTHER" id="PTHR42884">
    <property type="entry name" value="PROPROTEIN CONVERTASE SUBTILISIN/KEXIN-RELATED"/>
    <property type="match status" value="1"/>
</dbReference>
<dbReference type="InterPro" id="IPR002884">
    <property type="entry name" value="P_dom"/>
</dbReference>
<feature type="active site" description="Charge relay system" evidence="7 8">
    <location>
        <position position="373"/>
    </location>
</feature>
<comment type="caution">
    <text evidence="11">The sequence shown here is derived from an EMBL/GenBank/DDBJ whole genome shotgun (WGS) entry which is preliminary data.</text>
</comment>
<evidence type="ECO:0000313" key="12">
    <source>
        <dbReference type="Proteomes" id="UP000319949"/>
    </source>
</evidence>
<feature type="domain" description="P/Homo B" evidence="10">
    <location>
        <begin position="455"/>
        <end position="582"/>
    </location>
</feature>
<evidence type="ECO:0000256" key="3">
    <source>
        <dbReference type="ARBA" id="ARBA00022729"/>
    </source>
</evidence>
<evidence type="ECO:0000256" key="6">
    <source>
        <dbReference type="ARBA" id="ARBA00022837"/>
    </source>
</evidence>
<dbReference type="InterPro" id="IPR018511">
    <property type="entry name" value="Hemolysin-typ_Ca-bd_CS"/>
</dbReference>
<dbReference type="InterPro" id="IPR034182">
    <property type="entry name" value="Kexin/furin"/>
</dbReference>
<proteinExistence type="inferred from homology"/>
<dbReference type="PROSITE" id="PS00138">
    <property type="entry name" value="SUBTILASE_SER"/>
    <property type="match status" value="1"/>
</dbReference>
<dbReference type="InterPro" id="IPR011049">
    <property type="entry name" value="Serralysin-like_metalloprot_C"/>
</dbReference>
<organism evidence="11 12">
    <name type="scientific">Bradyrhizobium stylosanthis</name>
    <dbReference type="NCBI Taxonomy" id="1803665"/>
    <lineage>
        <taxon>Bacteria</taxon>
        <taxon>Pseudomonadati</taxon>
        <taxon>Pseudomonadota</taxon>
        <taxon>Alphaproteobacteria</taxon>
        <taxon>Hyphomicrobiales</taxon>
        <taxon>Nitrobacteraceae</taxon>
        <taxon>Bradyrhizobium</taxon>
    </lineage>
</organism>
<dbReference type="InterPro" id="IPR023828">
    <property type="entry name" value="Peptidase_S8_Ser-AS"/>
</dbReference>
<dbReference type="PROSITE" id="PS00330">
    <property type="entry name" value="HEMOLYSIN_CALCIUM"/>
    <property type="match status" value="1"/>
</dbReference>
<evidence type="ECO:0000256" key="5">
    <source>
        <dbReference type="ARBA" id="ARBA00022825"/>
    </source>
</evidence>
<dbReference type="AlphaFoldDB" id="A0A560DPX9"/>
<keyword evidence="5 8" id="KW-0720">Serine protease</keyword>
<dbReference type="InterPro" id="IPR036852">
    <property type="entry name" value="Peptidase_S8/S53_dom_sf"/>
</dbReference>
<dbReference type="GO" id="GO:0016020">
    <property type="term" value="C:membrane"/>
    <property type="evidence" value="ECO:0007669"/>
    <property type="project" value="TreeGrafter"/>
</dbReference>
<evidence type="ECO:0000256" key="2">
    <source>
        <dbReference type="ARBA" id="ARBA00022670"/>
    </source>
</evidence>
<dbReference type="CDD" id="cd04059">
    <property type="entry name" value="Peptidases_S8_Protein_convertases_Kexins_Furin-like"/>
    <property type="match status" value="1"/>
</dbReference>
<dbReference type="OrthoDB" id="9816306at2"/>
<dbReference type="EMBL" id="VITK01000004">
    <property type="protein sequence ID" value="TWA99168.1"/>
    <property type="molecule type" value="Genomic_DNA"/>
</dbReference>
<dbReference type="GO" id="GO:0005509">
    <property type="term" value="F:calcium ion binding"/>
    <property type="evidence" value="ECO:0007669"/>
    <property type="project" value="InterPro"/>
</dbReference>
<dbReference type="Pfam" id="PF00353">
    <property type="entry name" value="HemolysinCabind"/>
    <property type="match status" value="1"/>
</dbReference>
<dbReference type="InterPro" id="IPR000209">
    <property type="entry name" value="Peptidase_S8/S53_dom"/>
</dbReference>
<feature type="active site" description="Charge relay system" evidence="7 8">
    <location>
        <position position="159"/>
    </location>
</feature>
<dbReference type="GO" id="GO:0005737">
    <property type="term" value="C:cytoplasm"/>
    <property type="evidence" value="ECO:0007669"/>
    <property type="project" value="UniProtKB-ARBA"/>
</dbReference>
<dbReference type="Proteomes" id="UP000319949">
    <property type="component" value="Unassembled WGS sequence"/>
</dbReference>
<reference evidence="11 12" key="1">
    <citation type="submission" date="2019-06" db="EMBL/GenBank/DDBJ databases">
        <title>Genomic Encyclopedia of Type Strains, Phase IV (KMG-V): Genome sequencing to study the core and pangenomes of soil and plant-associated prokaryotes.</title>
        <authorList>
            <person name="Whitman W."/>
        </authorList>
    </citation>
    <scope>NUCLEOTIDE SEQUENCE [LARGE SCALE GENOMIC DNA]</scope>
    <source>
        <strain evidence="11 12">BR 510</strain>
    </source>
</reference>
<dbReference type="RefSeq" id="WP_145662772.1">
    <property type="nucleotide sequence ID" value="NZ_VITK01000004.1"/>
</dbReference>
<evidence type="ECO:0000256" key="1">
    <source>
        <dbReference type="ARBA" id="ARBA00005325"/>
    </source>
</evidence>
<protein>
    <submittedName>
        <fullName evidence="11">Peptidase M10/serralysin-like protein</fullName>
    </submittedName>
</protein>
<dbReference type="PRINTS" id="PR00313">
    <property type="entry name" value="CABNDNGRPT"/>
</dbReference>